<gene>
    <name evidence="2" type="ORF">GON04_15470</name>
</gene>
<dbReference type="Proteomes" id="UP000469385">
    <property type="component" value="Unassembled WGS sequence"/>
</dbReference>
<feature type="compositionally biased region" description="Basic and acidic residues" evidence="1">
    <location>
        <begin position="86"/>
        <end position="97"/>
    </location>
</feature>
<reference evidence="2 3" key="1">
    <citation type="submission" date="2019-12" db="EMBL/GenBank/DDBJ databases">
        <authorList>
            <person name="Huq M.A."/>
        </authorList>
    </citation>
    <scope>NUCLEOTIDE SEQUENCE [LARGE SCALE GENOMIC DNA]</scope>
    <source>
        <strain evidence="2 3">MAH-25</strain>
    </source>
</reference>
<evidence type="ECO:0000313" key="3">
    <source>
        <dbReference type="Proteomes" id="UP000469385"/>
    </source>
</evidence>
<feature type="compositionally biased region" description="Basic and acidic residues" evidence="1">
    <location>
        <begin position="113"/>
        <end position="126"/>
    </location>
</feature>
<evidence type="ECO:0000313" key="2">
    <source>
        <dbReference type="EMBL" id="MVQ30859.1"/>
    </source>
</evidence>
<dbReference type="RefSeq" id="WP_157398966.1">
    <property type="nucleotide sequence ID" value="NZ_WSEL01000009.1"/>
</dbReference>
<feature type="compositionally biased region" description="Polar residues" evidence="1">
    <location>
        <begin position="64"/>
        <end position="85"/>
    </location>
</feature>
<dbReference type="EMBL" id="WSEL01000009">
    <property type="protein sequence ID" value="MVQ30859.1"/>
    <property type="molecule type" value="Genomic_DNA"/>
</dbReference>
<sequence>MLRYPPVGDLQHPHEPTWRNDMNASSKVAVALFTLAFAAVGFAQTQPRSRADVKAEGKAAEITPTEQEGVSAGGTPTSKSTSRAQVKSEAKGAKVDSRSGTQKSFEQPAASGKSRDRADVKAEAKASGKNTPVVEGGAAK</sequence>
<keyword evidence="3" id="KW-1185">Reference proteome</keyword>
<evidence type="ECO:0000256" key="1">
    <source>
        <dbReference type="SAM" id="MobiDB-lite"/>
    </source>
</evidence>
<feature type="compositionally biased region" description="Basic and acidic residues" evidence="1">
    <location>
        <begin position="49"/>
        <end position="59"/>
    </location>
</feature>
<evidence type="ECO:0008006" key="4">
    <source>
        <dbReference type="Google" id="ProtNLM"/>
    </source>
</evidence>
<accession>A0A6N8IV61</accession>
<organism evidence="2 3">
    <name type="scientific">Ramlibacter pinisoli</name>
    <dbReference type="NCBI Taxonomy" id="2682844"/>
    <lineage>
        <taxon>Bacteria</taxon>
        <taxon>Pseudomonadati</taxon>
        <taxon>Pseudomonadota</taxon>
        <taxon>Betaproteobacteria</taxon>
        <taxon>Burkholderiales</taxon>
        <taxon>Comamonadaceae</taxon>
        <taxon>Ramlibacter</taxon>
    </lineage>
</organism>
<proteinExistence type="predicted"/>
<feature type="region of interest" description="Disordered" evidence="1">
    <location>
        <begin position="1"/>
        <end position="20"/>
    </location>
</feature>
<feature type="region of interest" description="Disordered" evidence="1">
    <location>
        <begin position="44"/>
        <end position="140"/>
    </location>
</feature>
<name>A0A6N8IV61_9BURK</name>
<dbReference type="AlphaFoldDB" id="A0A6N8IV61"/>
<comment type="caution">
    <text evidence="2">The sequence shown here is derived from an EMBL/GenBank/DDBJ whole genome shotgun (WGS) entry which is preliminary data.</text>
</comment>
<protein>
    <recommendedName>
        <fullName evidence="4">DUF4148 domain-containing protein</fullName>
    </recommendedName>
</protein>